<dbReference type="Proteomes" id="UP001222027">
    <property type="component" value="Unassembled WGS sequence"/>
</dbReference>
<comment type="caution">
    <text evidence="1">The sequence shown here is derived from an EMBL/GenBank/DDBJ whole genome shotgun (WGS) entry which is preliminary data.</text>
</comment>
<dbReference type="EMBL" id="JAQQAF010000002">
    <property type="protein sequence ID" value="KAJ8506451.1"/>
    <property type="molecule type" value="Genomic_DNA"/>
</dbReference>
<keyword evidence="2" id="KW-1185">Reference proteome</keyword>
<name>A0AAV8RMP4_ENSVE</name>
<organism evidence="1 2">
    <name type="scientific">Ensete ventricosum</name>
    <name type="common">Abyssinian banana</name>
    <name type="synonym">Musa ensete</name>
    <dbReference type="NCBI Taxonomy" id="4639"/>
    <lineage>
        <taxon>Eukaryota</taxon>
        <taxon>Viridiplantae</taxon>
        <taxon>Streptophyta</taxon>
        <taxon>Embryophyta</taxon>
        <taxon>Tracheophyta</taxon>
        <taxon>Spermatophyta</taxon>
        <taxon>Magnoliopsida</taxon>
        <taxon>Liliopsida</taxon>
        <taxon>Zingiberales</taxon>
        <taxon>Musaceae</taxon>
        <taxon>Ensete</taxon>
    </lineage>
</organism>
<sequence length="72" mass="7674">MAALGEQSEAVFLPELARAHRAIGALDRTIAFLASADSDVTDHGLVEPIGLGPGRGRPRGELKVPQYFETMV</sequence>
<accession>A0AAV8RMP4</accession>
<dbReference type="AlphaFoldDB" id="A0AAV8RMP4"/>
<gene>
    <name evidence="1" type="ORF">OPV22_007337</name>
</gene>
<protein>
    <submittedName>
        <fullName evidence="1">Uncharacterized protein</fullName>
    </submittedName>
</protein>
<evidence type="ECO:0000313" key="2">
    <source>
        <dbReference type="Proteomes" id="UP001222027"/>
    </source>
</evidence>
<reference evidence="1 2" key="1">
    <citation type="submission" date="2022-12" db="EMBL/GenBank/DDBJ databases">
        <title>Chromosome-scale assembly of the Ensete ventricosum genome.</title>
        <authorList>
            <person name="Dussert Y."/>
            <person name="Stocks J."/>
            <person name="Wendawek A."/>
            <person name="Woldeyes F."/>
            <person name="Nichols R.A."/>
            <person name="Borrell J.S."/>
        </authorList>
    </citation>
    <scope>NUCLEOTIDE SEQUENCE [LARGE SCALE GENOMIC DNA]</scope>
    <source>
        <strain evidence="2">cv. Maze</strain>
        <tissue evidence="1">Seeds</tissue>
    </source>
</reference>
<evidence type="ECO:0000313" key="1">
    <source>
        <dbReference type="EMBL" id="KAJ8506451.1"/>
    </source>
</evidence>
<proteinExistence type="predicted"/>